<evidence type="ECO:0000256" key="1">
    <source>
        <dbReference type="SAM" id="MobiDB-lite"/>
    </source>
</evidence>
<keyword evidence="4" id="KW-1185">Reference proteome</keyword>
<feature type="region of interest" description="Disordered" evidence="1">
    <location>
        <begin position="787"/>
        <end position="806"/>
    </location>
</feature>
<name>K0R3P3_THAOC</name>
<gene>
    <name evidence="3" type="ORF">THAOC_34307</name>
</gene>
<organism evidence="3 4">
    <name type="scientific">Thalassiosira oceanica</name>
    <name type="common">Marine diatom</name>
    <dbReference type="NCBI Taxonomy" id="159749"/>
    <lineage>
        <taxon>Eukaryota</taxon>
        <taxon>Sar</taxon>
        <taxon>Stramenopiles</taxon>
        <taxon>Ochrophyta</taxon>
        <taxon>Bacillariophyta</taxon>
        <taxon>Coscinodiscophyceae</taxon>
        <taxon>Thalassiosirophycidae</taxon>
        <taxon>Thalassiosirales</taxon>
        <taxon>Thalassiosiraceae</taxon>
        <taxon>Thalassiosira</taxon>
    </lineage>
</organism>
<keyword evidence="2" id="KW-1133">Transmembrane helix</keyword>
<evidence type="ECO:0000313" key="3">
    <source>
        <dbReference type="EMBL" id="EJK46995.1"/>
    </source>
</evidence>
<keyword evidence="2" id="KW-0812">Transmembrane</keyword>
<dbReference type="AlphaFoldDB" id="K0R3P3"/>
<feature type="compositionally biased region" description="Basic and acidic residues" evidence="1">
    <location>
        <begin position="54"/>
        <end position="75"/>
    </location>
</feature>
<dbReference type="Gene3D" id="6.10.340.10">
    <property type="match status" value="1"/>
</dbReference>
<comment type="caution">
    <text evidence="3">The sequence shown here is derived from an EMBL/GenBank/DDBJ whole genome shotgun (WGS) entry which is preliminary data.</text>
</comment>
<evidence type="ECO:0000256" key="2">
    <source>
        <dbReference type="SAM" id="Phobius"/>
    </source>
</evidence>
<feature type="transmembrane region" description="Helical" evidence="2">
    <location>
        <begin position="157"/>
        <end position="178"/>
    </location>
</feature>
<evidence type="ECO:0000313" key="4">
    <source>
        <dbReference type="Proteomes" id="UP000266841"/>
    </source>
</evidence>
<feature type="transmembrane region" description="Helical" evidence="2">
    <location>
        <begin position="655"/>
        <end position="681"/>
    </location>
</feature>
<keyword evidence="2" id="KW-0472">Membrane</keyword>
<feature type="compositionally biased region" description="Polar residues" evidence="1">
    <location>
        <begin position="791"/>
        <end position="806"/>
    </location>
</feature>
<dbReference type="Proteomes" id="UP000266841">
    <property type="component" value="Unassembled WGS sequence"/>
</dbReference>
<reference evidence="3 4" key="1">
    <citation type="journal article" date="2012" name="Genome Biol.">
        <title>Genome and low-iron response of an oceanic diatom adapted to chronic iron limitation.</title>
        <authorList>
            <person name="Lommer M."/>
            <person name="Specht M."/>
            <person name="Roy A.S."/>
            <person name="Kraemer L."/>
            <person name="Andreson R."/>
            <person name="Gutowska M.A."/>
            <person name="Wolf J."/>
            <person name="Bergner S.V."/>
            <person name="Schilhabel M.B."/>
            <person name="Klostermeier U.C."/>
            <person name="Beiko R.G."/>
            <person name="Rosenstiel P."/>
            <person name="Hippler M."/>
            <person name="Laroche J."/>
        </authorList>
    </citation>
    <scope>NUCLEOTIDE SEQUENCE [LARGE SCALE GENOMIC DNA]</scope>
    <source>
        <strain evidence="3 4">CCMP1005</strain>
    </source>
</reference>
<sequence>MSPSDDDDTSSFKTAPEELDEEDKSSPPDNTPPTDSAESGPELPSRTKSVGFIEHPRDDSMSLPHDDGNDGHESFGLSFREEMRQRRKSRSSSLELRKSVPDIAVLLESTAISDDLESISSATTRKKITRSASKAQLRGWFKRVYLNPSFTLKRQMLNTFGSISAVVILLVMIASIVASKATGTTIKKSADQNVDLWVNEYLASTARYVSETISPKVVPNELLSLMTEILKDRFHGYPNEDDSQVPFFDTKTQSNVYPLMNEALGPDLDWDFSRDSEDGQVGNIDENNYLEHLGEKRYSWYASQYPRVSTSSGTYHMQGSCDPNATTGAVSYHPNCTSANNDIDTGGVIAPTQTSRQVYRKSADLIPFIKALYEQDEDLYDLGYYFTNSGAGSSMIFPHTTLDSSSSYLSVGCDWLRSMNPVRMDEKPILSDEEIRRCHPEGVEVPTREYNPLERGWFRDFALDAFRTNTFGPYINAWNSETQWLMGAGRPIYDPITGTLVACILIDYTMDGIDSLLADLTFNQIGTLHLVRNDEFGTIASSQDVDYSTAASALTVNNTVIGPGVTMEKYREIQSLFDFSRSDWTPEEAKERYASAVIKSEESSLIAYPVPSIPDEYDPYFRPDFFIICSVSRENNIFTIDELVQEEIDDQVTKLVVLILCLGLGGLVVIFLLIFAMATYLTRPLVYINETGEDILNTFAETAKSEKNVDTRSISTKCAPKTEVDTLVAAFGRMVANFSGGGTTRRQKIEDNEVLNSFDLQDHFRPLYESRSYVGFKFGYPVEKDGGTRHLGTNASSTLKRSASAVEDSSTNKAPIIRSPLFIYMTGLMIVPVSMAC</sequence>
<dbReference type="EMBL" id="AGNL01047422">
    <property type="protein sequence ID" value="EJK46995.1"/>
    <property type="molecule type" value="Genomic_DNA"/>
</dbReference>
<protein>
    <submittedName>
        <fullName evidence="3">Uncharacterized protein</fullName>
    </submittedName>
</protein>
<dbReference type="OrthoDB" id="41390at2759"/>
<accession>K0R3P3</accession>
<dbReference type="Gene3D" id="3.30.450.20">
    <property type="entry name" value="PAS domain"/>
    <property type="match status" value="2"/>
</dbReference>
<proteinExistence type="predicted"/>
<dbReference type="eggNOG" id="ENOG502T2VN">
    <property type="taxonomic scope" value="Eukaryota"/>
</dbReference>
<feature type="region of interest" description="Disordered" evidence="1">
    <location>
        <begin position="1"/>
        <end position="75"/>
    </location>
</feature>